<organism evidence="1 2">
    <name type="scientific">Streptomyces spinoverrucosus</name>
    <dbReference type="NCBI Taxonomy" id="284043"/>
    <lineage>
        <taxon>Bacteria</taxon>
        <taxon>Bacillati</taxon>
        <taxon>Actinomycetota</taxon>
        <taxon>Actinomycetes</taxon>
        <taxon>Kitasatosporales</taxon>
        <taxon>Streptomycetaceae</taxon>
        <taxon>Streptomyces</taxon>
    </lineage>
</organism>
<comment type="caution">
    <text evidence="1">The sequence shown here is derived from an EMBL/GenBank/DDBJ whole genome shotgun (WGS) entry which is preliminary data.</text>
</comment>
<keyword evidence="2" id="KW-1185">Reference proteome</keyword>
<accession>A0A4Y3VF84</accession>
<gene>
    <name evidence="1" type="ORF">SSP24_25500</name>
</gene>
<evidence type="ECO:0000313" key="2">
    <source>
        <dbReference type="Proteomes" id="UP000317881"/>
    </source>
</evidence>
<evidence type="ECO:0000313" key="1">
    <source>
        <dbReference type="EMBL" id="GEC04895.1"/>
    </source>
</evidence>
<sequence>MIDMPTMIGAGGWRKIAVRVGEEGGGGRCLSAWWAGAVAGCLSAWWAGAEAGCLSAWWAGAVAGGACLRGRGGRWWEVPVCLVDEGGGGRCLSAWADEAGGGDP</sequence>
<reference evidence="1 2" key="1">
    <citation type="submission" date="2019-06" db="EMBL/GenBank/DDBJ databases">
        <title>Whole genome shotgun sequence of Streptomyces spinoverrucosus NBRC 14228.</title>
        <authorList>
            <person name="Hosoyama A."/>
            <person name="Uohara A."/>
            <person name="Ohji S."/>
            <person name="Ichikawa N."/>
        </authorList>
    </citation>
    <scope>NUCLEOTIDE SEQUENCE [LARGE SCALE GENOMIC DNA]</scope>
    <source>
        <strain evidence="1 2">NBRC 14228</strain>
    </source>
</reference>
<dbReference type="EMBL" id="BJND01000017">
    <property type="protein sequence ID" value="GEC04895.1"/>
    <property type="molecule type" value="Genomic_DNA"/>
</dbReference>
<protein>
    <submittedName>
        <fullName evidence="1">Uncharacterized protein</fullName>
    </submittedName>
</protein>
<dbReference type="AlphaFoldDB" id="A0A4Y3VF84"/>
<proteinExistence type="predicted"/>
<name>A0A4Y3VF84_9ACTN</name>
<dbReference type="Proteomes" id="UP000317881">
    <property type="component" value="Unassembled WGS sequence"/>
</dbReference>